<accession>K9W538</accession>
<feature type="compositionally biased region" description="Polar residues" evidence="1">
    <location>
        <begin position="110"/>
        <end position="120"/>
    </location>
</feature>
<name>K9W538_9CYAN</name>
<proteinExistence type="predicted"/>
<dbReference type="STRING" id="1173022.Cri9333_4062"/>
<gene>
    <name evidence="2" type="ORF">Cri9333_4062</name>
</gene>
<sequence>MLLTKAEGRKFSFSNKKAITPLDASLYMPNFPLSKIFYLVIVSSEEVRSLLTIGVDPISCHQTMKYYQKPMKTLSLWLSFLGSSLILSLTTSCASNVLSQVKTETLNSQNQQIAKTVTPENHQKDRSKSSSTKQSWVTLLPGDEEYEVKFAKDGSLSHQGKF</sequence>
<dbReference type="KEGG" id="cep:Cri9333_4062"/>
<evidence type="ECO:0000313" key="3">
    <source>
        <dbReference type="Proteomes" id="UP000010472"/>
    </source>
</evidence>
<dbReference type="HOGENOM" id="CLU_1632622_0_0_3"/>
<dbReference type="EMBL" id="CP003620">
    <property type="protein sequence ID" value="AFZ14867.1"/>
    <property type="molecule type" value="Genomic_DNA"/>
</dbReference>
<reference evidence="2 3" key="1">
    <citation type="submission" date="2012-06" db="EMBL/GenBank/DDBJ databases">
        <title>Finished chromosome of genome of Crinalium epipsammum PCC 9333.</title>
        <authorList>
            <consortium name="US DOE Joint Genome Institute"/>
            <person name="Gugger M."/>
            <person name="Coursin T."/>
            <person name="Rippka R."/>
            <person name="Tandeau De Marsac N."/>
            <person name="Huntemann M."/>
            <person name="Wei C.-L."/>
            <person name="Han J."/>
            <person name="Detter J.C."/>
            <person name="Han C."/>
            <person name="Tapia R."/>
            <person name="Davenport K."/>
            <person name="Daligault H."/>
            <person name="Erkkila T."/>
            <person name="Gu W."/>
            <person name="Munk A.C.C."/>
            <person name="Teshima H."/>
            <person name="Xu Y."/>
            <person name="Chain P."/>
            <person name="Chen A."/>
            <person name="Krypides N."/>
            <person name="Mavromatis K."/>
            <person name="Markowitz V."/>
            <person name="Szeto E."/>
            <person name="Ivanova N."/>
            <person name="Mikhailova N."/>
            <person name="Ovchinnikova G."/>
            <person name="Pagani I."/>
            <person name="Pati A."/>
            <person name="Goodwin L."/>
            <person name="Peters L."/>
            <person name="Pitluck S."/>
            <person name="Woyke T."/>
            <person name="Kerfeld C."/>
        </authorList>
    </citation>
    <scope>NUCLEOTIDE SEQUENCE [LARGE SCALE GENOMIC DNA]</scope>
    <source>
        <strain evidence="2 3">PCC 9333</strain>
    </source>
</reference>
<evidence type="ECO:0000256" key="1">
    <source>
        <dbReference type="SAM" id="MobiDB-lite"/>
    </source>
</evidence>
<dbReference type="Proteomes" id="UP000010472">
    <property type="component" value="Chromosome"/>
</dbReference>
<evidence type="ECO:0000313" key="2">
    <source>
        <dbReference type="EMBL" id="AFZ14867.1"/>
    </source>
</evidence>
<dbReference type="AlphaFoldDB" id="K9W538"/>
<organism evidence="2 3">
    <name type="scientific">Crinalium epipsammum PCC 9333</name>
    <dbReference type="NCBI Taxonomy" id="1173022"/>
    <lineage>
        <taxon>Bacteria</taxon>
        <taxon>Bacillati</taxon>
        <taxon>Cyanobacteriota</taxon>
        <taxon>Cyanophyceae</taxon>
        <taxon>Gomontiellales</taxon>
        <taxon>Gomontiellaceae</taxon>
        <taxon>Crinalium</taxon>
    </lineage>
</organism>
<protein>
    <submittedName>
        <fullName evidence="2">Uncharacterized protein</fullName>
    </submittedName>
</protein>
<keyword evidence="3" id="KW-1185">Reference proteome</keyword>
<dbReference type="RefSeq" id="WP_015204966.1">
    <property type="nucleotide sequence ID" value="NC_019753.1"/>
</dbReference>
<feature type="region of interest" description="Disordered" evidence="1">
    <location>
        <begin position="110"/>
        <end position="136"/>
    </location>
</feature>